<dbReference type="PANTHER" id="PTHR33570:SF10">
    <property type="entry name" value="GAMMA-CARBOXYMUCONOLACTONE DECARBOXYLASE"/>
    <property type="match status" value="1"/>
</dbReference>
<dbReference type="HOGENOM" id="CLU_070025_0_1_10"/>
<organism evidence="2">
    <name type="scientific">Sphingobacterium sp. (strain 21)</name>
    <dbReference type="NCBI Taxonomy" id="743722"/>
    <lineage>
        <taxon>Bacteria</taxon>
        <taxon>Pseudomonadati</taxon>
        <taxon>Bacteroidota</taxon>
        <taxon>Sphingobacteriia</taxon>
        <taxon>Sphingobacteriales</taxon>
        <taxon>Sphingobacteriaceae</taxon>
        <taxon>Sphingobacterium</taxon>
    </lineage>
</organism>
<proteinExistence type="predicted"/>
<sequence>MKLVVTIVLLVFGINTSAQIKLEKMQSERYKVGWEKLKEIDGKAGEKVIESLKDVSPELGTYIVEYAFGDIYSRSDLDLRSKEIAVIAALVAVGNAEPELKVHLNSALNTGNSINEVKEVILQMSVYSGFPSSINAMNAFMEVLDERQNQGIKDDIGKSPTVLSQTDRRKLGEQTLSKLDSVQADKMKAAYNDFSPELLKFTLEYGYADILSRDNLSLRHREIATVAALTALGNAQPQLKFHINAALNVGVSEIEVKEIILLMTVYSGFPSAINGMDMLRKVLIERTET</sequence>
<dbReference type="AlphaFoldDB" id="F4CE69"/>
<dbReference type="KEGG" id="shg:Sph21_1266"/>
<dbReference type="PATRIC" id="fig|743722.3.peg.1356"/>
<dbReference type="STRING" id="743722.Sph21_1266"/>
<gene>
    <name evidence="2" type="ordered locus">Sph21_1266</name>
</gene>
<dbReference type="InterPro" id="IPR029032">
    <property type="entry name" value="AhpD-like"/>
</dbReference>
<reference evidence="2" key="1">
    <citation type="submission" date="2011-03" db="EMBL/GenBank/DDBJ databases">
        <title>Complete sequence of Sphingobacterium sp. 21.</title>
        <authorList>
            <consortium name="US DOE Joint Genome Institute"/>
            <person name="Lucas S."/>
            <person name="Copeland A."/>
            <person name="Lapidus A."/>
            <person name="Cheng J.-F."/>
            <person name="Goodwin L."/>
            <person name="Pitluck S."/>
            <person name="Davenport K."/>
            <person name="Detter J.C."/>
            <person name="Han C."/>
            <person name="Tapia R."/>
            <person name="Land M."/>
            <person name="Hauser L."/>
            <person name="Kyrpides N."/>
            <person name="Ivanova N."/>
            <person name="Ovchinnikova G."/>
            <person name="Pagani I."/>
            <person name="Siebers A.K."/>
            <person name="Allgaier M."/>
            <person name="Thelen M.P."/>
            <person name="Hugenholtz P."/>
            <person name="Woyke T."/>
        </authorList>
    </citation>
    <scope>NUCLEOTIDE SEQUENCE</scope>
    <source>
        <strain evidence="2">21</strain>
    </source>
</reference>
<feature type="domain" description="Carboxymuconolactone decarboxylase-like" evidence="1">
    <location>
        <begin position="196"/>
        <end position="279"/>
    </location>
</feature>
<accession>F4CE69</accession>
<dbReference type="SUPFAM" id="SSF69118">
    <property type="entry name" value="AhpD-like"/>
    <property type="match status" value="1"/>
</dbReference>
<dbReference type="InterPro" id="IPR003779">
    <property type="entry name" value="CMD-like"/>
</dbReference>
<evidence type="ECO:0000313" key="2">
    <source>
        <dbReference type="EMBL" id="ADZ77830.1"/>
    </source>
</evidence>
<dbReference type="InterPro" id="IPR052512">
    <property type="entry name" value="4CMD/NDH-1_regulator"/>
</dbReference>
<name>F4CE69_SPHS2</name>
<evidence type="ECO:0000259" key="1">
    <source>
        <dbReference type="Pfam" id="PF02627"/>
    </source>
</evidence>
<dbReference type="Pfam" id="PF02627">
    <property type="entry name" value="CMD"/>
    <property type="match status" value="2"/>
</dbReference>
<dbReference type="Gene3D" id="1.20.1290.10">
    <property type="entry name" value="AhpD-like"/>
    <property type="match status" value="2"/>
</dbReference>
<dbReference type="EMBL" id="CP002584">
    <property type="protein sequence ID" value="ADZ77830.1"/>
    <property type="molecule type" value="Genomic_DNA"/>
</dbReference>
<protein>
    <submittedName>
        <fullName evidence="2">Carboxymuconolactone decarboxylase</fullName>
    </submittedName>
</protein>
<dbReference type="GO" id="GO:0051920">
    <property type="term" value="F:peroxiredoxin activity"/>
    <property type="evidence" value="ECO:0007669"/>
    <property type="project" value="InterPro"/>
</dbReference>
<dbReference type="PANTHER" id="PTHR33570">
    <property type="entry name" value="4-CARBOXYMUCONOLACTONE DECARBOXYLASE FAMILY PROTEIN"/>
    <property type="match status" value="1"/>
</dbReference>
<feature type="domain" description="Carboxymuconolactone decarboxylase-like" evidence="1">
    <location>
        <begin position="57"/>
        <end position="140"/>
    </location>
</feature>
<dbReference type="eggNOG" id="COG0599">
    <property type="taxonomic scope" value="Bacteria"/>
</dbReference>